<accession>Q9AF00</accession>
<dbReference type="SUPFAM" id="SSF52540">
    <property type="entry name" value="P-loop containing nucleoside triphosphate hydrolases"/>
    <property type="match status" value="1"/>
</dbReference>
<evidence type="ECO:0000259" key="2">
    <source>
        <dbReference type="Pfam" id="PF13614"/>
    </source>
</evidence>
<name>Q9AF00_9ACTN</name>
<evidence type="ECO:0000256" key="1">
    <source>
        <dbReference type="SAM" id="MobiDB-lite"/>
    </source>
</evidence>
<dbReference type="PANTHER" id="PTHR13696">
    <property type="entry name" value="P-LOOP CONTAINING NUCLEOSIDE TRIPHOSPHATE HYDROLASE"/>
    <property type="match status" value="1"/>
</dbReference>
<evidence type="ECO:0000313" key="3">
    <source>
        <dbReference type="EMBL" id="AAK20154.1"/>
    </source>
</evidence>
<dbReference type="CDD" id="cd02042">
    <property type="entry name" value="ParAB_family"/>
    <property type="match status" value="1"/>
</dbReference>
<feature type="compositionally biased region" description="Low complexity" evidence="1">
    <location>
        <begin position="84"/>
        <end position="98"/>
    </location>
</feature>
<reference evidence="3" key="1">
    <citation type="journal article" date="2001" name="Can. J. Microbiol.">
        <title>Analysis of pFQ12, a 22.4-kb Frankia plasmid.</title>
        <authorList>
            <person name="John T.R."/>
            <person name="Rice J.M."/>
            <person name="Johnson J.D."/>
        </authorList>
    </citation>
    <scope>NUCLEOTIDE SEQUENCE</scope>
    <source>
        <strain evidence="3">CpI1</strain>
        <plasmid evidence="3">pFQ12</plasmid>
    </source>
</reference>
<feature type="domain" description="AAA" evidence="2">
    <location>
        <begin position="137"/>
        <end position="302"/>
    </location>
</feature>
<dbReference type="EMBL" id="AY027524">
    <property type="protein sequence ID" value="AAK20154.1"/>
    <property type="molecule type" value="Genomic_DNA"/>
</dbReference>
<geneLocation type="plasmid" evidence="3">
    <name>pFQ12</name>
</geneLocation>
<organism evidence="3">
    <name type="scientific">Frankia torreyi</name>
    <dbReference type="NCBI Taxonomy" id="1856"/>
    <lineage>
        <taxon>Bacteria</taxon>
        <taxon>Bacillati</taxon>
        <taxon>Actinomycetota</taxon>
        <taxon>Actinomycetes</taxon>
        <taxon>Frankiales</taxon>
        <taxon>Frankiaceae</taxon>
        <taxon>Frankia</taxon>
    </lineage>
</organism>
<dbReference type="Pfam" id="PF13614">
    <property type="entry name" value="AAA_31"/>
    <property type="match status" value="1"/>
</dbReference>
<dbReference type="AlphaFoldDB" id="Q9AF00"/>
<dbReference type="InterPro" id="IPR027417">
    <property type="entry name" value="P-loop_NTPase"/>
</dbReference>
<protein>
    <recommendedName>
        <fullName evidence="2">AAA domain-containing protein</fullName>
    </recommendedName>
</protein>
<proteinExistence type="predicted"/>
<feature type="region of interest" description="Disordered" evidence="1">
    <location>
        <begin position="83"/>
        <end position="106"/>
    </location>
</feature>
<sequence length="396" mass="39916">MSVSSVSVRPGSTRLLIRRSWSACCGGRRPARCCGSGGAVGARPGCAAVSCRTPSPPTTRWTSCGPRCVGCCGPALRPGPLPAWPSADAAAPPAGDAPSFSVPGSGGASPRLGAPCTVSVDVYGAPDYGPIMPAVRITIAAHKGGVGKSATTAALAGALALTGHRVLAVDTDPQGALGALLGVPSPQPPGLYEVLTGGVPATAAVVRSSTPGLLLLPATRDLAAADLELPRRAGWRRALAAALATIPAGAADVILIDSPPGLGVLPVLALGAATHVAVVTELEHLSIRALPDALDTVRQVVTTAGGSPRLLGIVPNSVDLRTLHQRDAYGRLRELYEPWILPGLPARVSVKEAGLAGLPISLYDPHGDITVAVTALAQEVARRALVPDAPTPAQHE</sequence>
<dbReference type="PANTHER" id="PTHR13696:SF52">
    <property type="entry name" value="PARA FAMILY PROTEIN CT_582"/>
    <property type="match status" value="1"/>
</dbReference>
<dbReference type="Gene3D" id="3.40.50.300">
    <property type="entry name" value="P-loop containing nucleotide triphosphate hydrolases"/>
    <property type="match status" value="1"/>
</dbReference>
<dbReference type="InterPro" id="IPR025669">
    <property type="entry name" value="AAA_dom"/>
</dbReference>
<dbReference type="InterPro" id="IPR050678">
    <property type="entry name" value="DNA_Partitioning_ATPase"/>
</dbReference>
<keyword evidence="3" id="KW-0614">Plasmid</keyword>